<sequence>MARRDEVLAVLRDGPRTLAEIAREVGIHPNTARFHLDALVSEQLVDPVAGTSSGRGRPPATYALRPVMARGGHRDYRLLAEMLLGVVKENASPERIGESWGHHLVDRPAPGRTADATGGVVALLDRIGFAPERVPDGIRLWHCPFLELAEHNRDVVCPLHLGLIRGALAELGSPVTVSRLVPFAEGNACKAYLG</sequence>
<dbReference type="SUPFAM" id="SSF46785">
    <property type="entry name" value="Winged helix' DNA-binding domain"/>
    <property type="match status" value="1"/>
</dbReference>
<reference evidence="2" key="1">
    <citation type="journal article" date="2019" name="Int. J. Syst. Evol. Microbiol.">
        <title>The Global Catalogue of Microorganisms (GCM) 10K type strain sequencing project: providing services to taxonomists for standard genome sequencing and annotation.</title>
        <authorList>
            <consortium name="The Broad Institute Genomics Platform"/>
            <consortium name="The Broad Institute Genome Sequencing Center for Infectious Disease"/>
            <person name="Wu L."/>
            <person name="Ma J."/>
        </authorList>
    </citation>
    <scope>NUCLEOTIDE SEQUENCE [LARGE SCALE GENOMIC DNA]</scope>
    <source>
        <strain evidence="2">CGMCC 4.7405</strain>
    </source>
</reference>
<dbReference type="InterPro" id="IPR036388">
    <property type="entry name" value="WH-like_DNA-bd_sf"/>
</dbReference>
<dbReference type="RefSeq" id="WP_382376949.1">
    <property type="nucleotide sequence ID" value="NZ_JBHRZI010000023.1"/>
</dbReference>
<dbReference type="InterPro" id="IPR011991">
    <property type="entry name" value="ArsR-like_HTH"/>
</dbReference>
<dbReference type="Gene3D" id="1.10.10.10">
    <property type="entry name" value="Winged helix-like DNA-binding domain superfamily/Winged helix DNA-binding domain"/>
    <property type="match status" value="1"/>
</dbReference>
<name>A0ABV8C0G5_9PSEU</name>
<gene>
    <name evidence="1" type="ORF">ACFOWZ_28320</name>
</gene>
<dbReference type="Pfam" id="PF12840">
    <property type="entry name" value="HTH_20"/>
    <property type="match status" value="1"/>
</dbReference>
<dbReference type="InterPro" id="IPR036390">
    <property type="entry name" value="WH_DNA-bd_sf"/>
</dbReference>
<proteinExistence type="predicted"/>
<evidence type="ECO:0000313" key="1">
    <source>
        <dbReference type="EMBL" id="MFC3895404.1"/>
    </source>
</evidence>
<accession>A0ABV8C0G5</accession>
<evidence type="ECO:0000313" key="2">
    <source>
        <dbReference type="Proteomes" id="UP001595690"/>
    </source>
</evidence>
<keyword evidence="2" id="KW-1185">Reference proteome</keyword>
<protein>
    <submittedName>
        <fullName evidence="1">Helix-turn-helix transcriptional regulator</fullName>
    </submittedName>
</protein>
<dbReference type="CDD" id="cd00090">
    <property type="entry name" value="HTH_ARSR"/>
    <property type="match status" value="1"/>
</dbReference>
<dbReference type="Proteomes" id="UP001595690">
    <property type="component" value="Unassembled WGS sequence"/>
</dbReference>
<organism evidence="1 2">
    <name type="scientific">Lentzea rhizosphaerae</name>
    <dbReference type="NCBI Taxonomy" id="2041025"/>
    <lineage>
        <taxon>Bacteria</taxon>
        <taxon>Bacillati</taxon>
        <taxon>Actinomycetota</taxon>
        <taxon>Actinomycetes</taxon>
        <taxon>Pseudonocardiales</taxon>
        <taxon>Pseudonocardiaceae</taxon>
        <taxon>Lentzea</taxon>
    </lineage>
</organism>
<comment type="caution">
    <text evidence="1">The sequence shown here is derived from an EMBL/GenBank/DDBJ whole genome shotgun (WGS) entry which is preliminary data.</text>
</comment>
<dbReference type="EMBL" id="JBHRZI010000023">
    <property type="protein sequence ID" value="MFC3895404.1"/>
    <property type="molecule type" value="Genomic_DNA"/>
</dbReference>